<dbReference type="InterPro" id="IPR009071">
    <property type="entry name" value="HMG_box_dom"/>
</dbReference>
<feature type="coiled-coil region" evidence="2">
    <location>
        <begin position="89"/>
        <end position="220"/>
    </location>
</feature>
<name>A0AAE0XJ11_9PEZI</name>
<evidence type="ECO:0000313" key="6">
    <source>
        <dbReference type="Proteomes" id="UP001270362"/>
    </source>
</evidence>
<reference evidence="5" key="2">
    <citation type="submission" date="2023-06" db="EMBL/GenBank/DDBJ databases">
        <authorList>
            <consortium name="Lawrence Berkeley National Laboratory"/>
            <person name="Haridas S."/>
            <person name="Hensen N."/>
            <person name="Bonometti L."/>
            <person name="Westerberg I."/>
            <person name="Brannstrom I.O."/>
            <person name="Guillou S."/>
            <person name="Cros-Aarteil S."/>
            <person name="Calhoun S."/>
            <person name="Kuo A."/>
            <person name="Mondo S."/>
            <person name="Pangilinan J."/>
            <person name="Riley R."/>
            <person name="Labutti K."/>
            <person name="Andreopoulos B."/>
            <person name="Lipzen A."/>
            <person name="Chen C."/>
            <person name="Yanf M."/>
            <person name="Daum C."/>
            <person name="Ng V."/>
            <person name="Clum A."/>
            <person name="Steindorff A."/>
            <person name="Ohm R."/>
            <person name="Martin F."/>
            <person name="Silar P."/>
            <person name="Natvig D."/>
            <person name="Lalanne C."/>
            <person name="Gautier V."/>
            <person name="Ament-Velasquez S.L."/>
            <person name="Kruys A."/>
            <person name="Hutchinson M.I."/>
            <person name="Powell A.J."/>
            <person name="Barry K."/>
            <person name="Miller A.N."/>
            <person name="Grigoriev I.V."/>
            <person name="Debuchy R."/>
            <person name="Gladieux P."/>
            <person name="Thoren M.H."/>
            <person name="Johannesson H."/>
        </authorList>
    </citation>
    <scope>NUCLEOTIDE SEQUENCE</scope>
    <source>
        <strain evidence="5">CBS 314.62</strain>
    </source>
</reference>
<dbReference type="SMART" id="SM00398">
    <property type="entry name" value="HMG"/>
    <property type="match status" value="1"/>
</dbReference>
<dbReference type="GO" id="GO:0005634">
    <property type="term" value="C:nucleus"/>
    <property type="evidence" value="ECO:0007669"/>
    <property type="project" value="UniProtKB-UniRule"/>
</dbReference>
<keyword evidence="1" id="KW-0539">Nucleus</keyword>
<proteinExistence type="predicted"/>
<evidence type="ECO:0000256" key="2">
    <source>
        <dbReference type="SAM" id="Coils"/>
    </source>
</evidence>
<dbReference type="InterPro" id="IPR036910">
    <property type="entry name" value="HMG_box_dom_sf"/>
</dbReference>
<reference evidence="5" key="1">
    <citation type="journal article" date="2023" name="Mol. Phylogenet. Evol.">
        <title>Genome-scale phylogeny and comparative genomics of the fungal order Sordariales.</title>
        <authorList>
            <person name="Hensen N."/>
            <person name="Bonometti L."/>
            <person name="Westerberg I."/>
            <person name="Brannstrom I.O."/>
            <person name="Guillou S."/>
            <person name="Cros-Aarteil S."/>
            <person name="Calhoun S."/>
            <person name="Haridas S."/>
            <person name="Kuo A."/>
            <person name="Mondo S."/>
            <person name="Pangilinan J."/>
            <person name="Riley R."/>
            <person name="LaButti K."/>
            <person name="Andreopoulos B."/>
            <person name="Lipzen A."/>
            <person name="Chen C."/>
            <person name="Yan M."/>
            <person name="Daum C."/>
            <person name="Ng V."/>
            <person name="Clum A."/>
            <person name="Steindorff A."/>
            <person name="Ohm R.A."/>
            <person name="Martin F."/>
            <person name="Silar P."/>
            <person name="Natvig D.O."/>
            <person name="Lalanne C."/>
            <person name="Gautier V."/>
            <person name="Ament-Velasquez S.L."/>
            <person name="Kruys A."/>
            <person name="Hutchinson M.I."/>
            <person name="Powell A.J."/>
            <person name="Barry K."/>
            <person name="Miller A.N."/>
            <person name="Grigoriev I.V."/>
            <person name="Debuchy R."/>
            <person name="Gladieux P."/>
            <person name="Hiltunen Thoren M."/>
            <person name="Johannesson H."/>
        </authorList>
    </citation>
    <scope>NUCLEOTIDE SEQUENCE</scope>
    <source>
        <strain evidence="5">CBS 314.62</strain>
    </source>
</reference>
<protein>
    <recommendedName>
        <fullName evidence="4">HMG box domain-containing protein</fullName>
    </recommendedName>
</protein>
<dbReference type="Pfam" id="PF00505">
    <property type="entry name" value="HMG_box"/>
    <property type="match status" value="1"/>
</dbReference>
<sequence length="428" mass="45807">MFTAIGLSTARCLRLRVTGAVGVRNASRLAALAPSSRVASALVLRGLATTRALKTEANADAIANAGTAAAAAAAEEPAATPAKKPTKAAVAAEKAAEKAKKAKAAEKAKQVAAAEKAKKAAAAKKAMEVAAAKAKKAKEAAAEKSKKAKEAAAEKAQKAKEAAAEKAKRVAAVKKAKEAAAAARAQKAKEAEKAKKAKAKELAQKQKEKLAHNAARTKQASKSQELVGLKAAAMIASEPKKLPEQPWVLFISRKVHLLKGKWSREVMGGLVAEYKALPASDREEMIAICNQNKLTNKAALNAWVQSFAPIEIYKANAARKRLRNTYNVRISLLKDDRLPKHPLYPYIRFSIARYLQENAPAKVKEGGPAAVGAEWKALGPEERQPFIDEYERDRAQYVKDVRAVLGRSVRPRHPKHALNPPEESSGDE</sequence>
<dbReference type="Gene3D" id="1.10.30.10">
    <property type="entry name" value="High mobility group box domain"/>
    <property type="match status" value="2"/>
</dbReference>
<keyword evidence="2" id="KW-0175">Coiled coil</keyword>
<comment type="caution">
    <text evidence="5">The sequence shown here is derived from an EMBL/GenBank/DDBJ whole genome shotgun (WGS) entry which is preliminary data.</text>
</comment>
<keyword evidence="1" id="KW-0238">DNA-binding</keyword>
<organism evidence="5 6">
    <name type="scientific">Podospora appendiculata</name>
    <dbReference type="NCBI Taxonomy" id="314037"/>
    <lineage>
        <taxon>Eukaryota</taxon>
        <taxon>Fungi</taxon>
        <taxon>Dikarya</taxon>
        <taxon>Ascomycota</taxon>
        <taxon>Pezizomycotina</taxon>
        <taxon>Sordariomycetes</taxon>
        <taxon>Sordariomycetidae</taxon>
        <taxon>Sordariales</taxon>
        <taxon>Podosporaceae</taxon>
        <taxon>Podospora</taxon>
    </lineage>
</organism>
<gene>
    <name evidence="5" type="ORF">B0T22DRAFT_533025</name>
</gene>
<dbReference type="PROSITE" id="PS50118">
    <property type="entry name" value="HMG_BOX_2"/>
    <property type="match status" value="1"/>
</dbReference>
<evidence type="ECO:0000256" key="1">
    <source>
        <dbReference type="PROSITE-ProRule" id="PRU00267"/>
    </source>
</evidence>
<feature type="region of interest" description="Disordered" evidence="3">
    <location>
        <begin position="408"/>
        <end position="428"/>
    </location>
</feature>
<dbReference type="Proteomes" id="UP001270362">
    <property type="component" value="Unassembled WGS sequence"/>
</dbReference>
<feature type="domain" description="HMG box" evidence="4">
    <location>
        <begin position="339"/>
        <end position="405"/>
    </location>
</feature>
<dbReference type="EMBL" id="JAULSO010000001">
    <property type="protein sequence ID" value="KAK3693847.1"/>
    <property type="molecule type" value="Genomic_DNA"/>
</dbReference>
<evidence type="ECO:0000259" key="4">
    <source>
        <dbReference type="PROSITE" id="PS50118"/>
    </source>
</evidence>
<feature type="DNA-binding region" description="HMG box" evidence="1">
    <location>
        <begin position="339"/>
        <end position="405"/>
    </location>
</feature>
<keyword evidence="6" id="KW-1185">Reference proteome</keyword>
<evidence type="ECO:0000313" key="5">
    <source>
        <dbReference type="EMBL" id="KAK3693847.1"/>
    </source>
</evidence>
<evidence type="ECO:0000256" key="3">
    <source>
        <dbReference type="SAM" id="MobiDB-lite"/>
    </source>
</evidence>
<accession>A0AAE0XJ11</accession>
<dbReference type="SUPFAM" id="SSF47095">
    <property type="entry name" value="HMG-box"/>
    <property type="match status" value="1"/>
</dbReference>
<dbReference type="AlphaFoldDB" id="A0AAE0XJ11"/>
<dbReference type="GO" id="GO:0003677">
    <property type="term" value="F:DNA binding"/>
    <property type="evidence" value="ECO:0007669"/>
    <property type="project" value="UniProtKB-UniRule"/>
</dbReference>